<keyword evidence="2" id="KW-0732">Signal</keyword>
<dbReference type="InterPro" id="IPR051398">
    <property type="entry name" value="Polysacch_Deacetylase"/>
</dbReference>
<dbReference type="PANTHER" id="PTHR34216">
    <property type="match status" value="1"/>
</dbReference>
<name>A0A0F9BF42_9ZZZZ</name>
<protein>
    <recommendedName>
        <fullName evidence="3">NodB homology domain-containing protein</fullName>
    </recommendedName>
</protein>
<gene>
    <name evidence="4" type="ORF">LCGC14_2734800</name>
</gene>
<dbReference type="GO" id="GO:0005975">
    <property type="term" value="P:carbohydrate metabolic process"/>
    <property type="evidence" value="ECO:0007669"/>
    <property type="project" value="InterPro"/>
</dbReference>
<comment type="caution">
    <text evidence="4">The sequence shown here is derived from an EMBL/GenBank/DDBJ whole genome shotgun (WGS) entry which is preliminary data.</text>
</comment>
<accession>A0A0F9BF42</accession>
<dbReference type="InterPro" id="IPR002509">
    <property type="entry name" value="NODB_dom"/>
</dbReference>
<proteinExistence type="predicted"/>
<dbReference type="GO" id="GO:0005576">
    <property type="term" value="C:extracellular region"/>
    <property type="evidence" value="ECO:0007669"/>
    <property type="project" value="UniProtKB-SubCell"/>
</dbReference>
<dbReference type="GO" id="GO:0016810">
    <property type="term" value="F:hydrolase activity, acting on carbon-nitrogen (but not peptide) bonds"/>
    <property type="evidence" value="ECO:0007669"/>
    <property type="project" value="InterPro"/>
</dbReference>
<evidence type="ECO:0000256" key="2">
    <source>
        <dbReference type="ARBA" id="ARBA00022729"/>
    </source>
</evidence>
<dbReference type="PANTHER" id="PTHR34216:SF3">
    <property type="entry name" value="POLY-BETA-1,6-N-ACETYL-D-GLUCOSAMINE N-DEACETYLASE"/>
    <property type="match status" value="1"/>
</dbReference>
<comment type="subcellular location">
    <subcellularLocation>
        <location evidence="1">Secreted</location>
    </subcellularLocation>
</comment>
<dbReference type="SUPFAM" id="SSF88713">
    <property type="entry name" value="Glycoside hydrolase/deacetylase"/>
    <property type="match status" value="1"/>
</dbReference>
<dbReference type="PROSITE" id="PS51677">
    <property type="entry name" value="NODB"/>
    <property type="match status" value="1"/>
</dbReference>
<reference evidence="4" key="1">
    <citation type="journal article" date="2015" name="Nature">
        <title>Complex archaea that bridge the gap between prokaryotes and eukaryotes.</title>
        <authorList>
            <person name="Spang A."/>
            <person name="Saw J.H."/>
            <person name="Jorgensen S.L."/>
            <person name="Zaremba-Niedzwiedzka K."/>
            <person name="Martijn J."/>
            <person name="Lind A.E."/>
            <person name="van Eijk R."/>
            <person name="Schleper C."/>
            <person name="Guy L."/>
            <person name="Ettema T.J."/>
        </authorList>
    </citation>
    <scope>NUCLEOTIDE SEQUENCE</scope>
</reference>
<dbReference type="Pfam" id="PF01522">
    <property type="entry name" value="Polysacc_deac_1"/>
    <property type="match status" value="1"/>
</dbReference>
<sequence length="249" mass="28111">MDKTSQVIVTTSWDDGHPMDLKVADLLSEFDMQGTFYVASNNRERAVMGTPDILALSNYFEIGAHSMTHPDLRRLNGQDLENEIGGSKSELEGVIGTPVHMFCYPKGKHNRRVRDAVVNAGFIGARTTREFFLNTGPDPWQMVTTIMGGPLPRFIRLRHEMITGNWQGLKVLGRRGFSTSWVELACALFEEVLKTGGVWHMWSHSWQIDELNLWDDLKVVLDTVAHREGVSYRTNGQLIGELAKNHTID</sequence>
<evidence type="ECO:0000259" key="3">
    <source>
        <dbReference type="PROSITE" id="PS51677"/>
    </source>
</evidence>
<dbReference type="EMBL" id="LAZR01049605">
    <property type="protein sequence ID" value="KKK89269.1"/>
    <property type="molecule type" value="Genomic_DNA"/>
</dbReference>
<feature type="domain" description="NodB homology" evidence="3">
    <location>
        <begin position="6"/>
        <end position="249"/>
    </location>
</feature>
<dbReference type="AlphaFoldDB" id="A0A0F9BF42"/>
<evidence type="ECO:0000256" key="1">
    <source>
        <dbReference type="ARBA" id="ARBA00004613"/>
    </source>
</evidence>
<dbReference type="Gene3D" id="3.20.20.370">
    <property type="entry name" value="Glycoside hydrolase/deacetylase"/>
    <property type="match status" value="1"/>
</dbReference>
<organism evidence="4">
    <name type="scientific">marine sediment metagenome</name>
    <dbReference type="NCBI Taxonomy" id="412755"/>
    <lineage>
        <taxon>unclassified sequences</taxon>
        <taxon>metagenomes</taxon>
        <taxon>ecological metagenomes</taxon>
    </lineage>
</organism>
<evidence type="ECO:0000313" key="4">
    <source>
        <dbReference type="EMBL" id="KKK89269.1"/>
    </source>
</evidence>
<dbReference type="InterPro" id="IPR011330">
    <property type="entry name" value="Glyco_hydro/deAcase_b/a-brl"/>
</dbReference>